<organism evidence="2 3">
    <name type="scientific">Oryza sativa subsp. japonica</name>
    <name type="common">Rice</name>
    <dbReference type="NCBI Taxonomy" id="39947"/>
    <lineage>
        <taxon>Eukaryota</taxon>
        <taxon>Viridiplantae</taxon>
        <taxon>Streptophyta</taxon>
        <taxon>Embryophyta</taxon>
        <taxon>Tracheophyta</taxon>
        <taxon>Spermatophyta</taxon>
        <taxon>Magnoliopsida</taxon>
        <taxon>Liliopsida</taxon>
        <taxon>Poales</taxon>
        <taxon>Poaceae</taxon>
        <taxon>BOP clade</taxon>
        <taxon>Oryzoideae</taxon>
        <taxon>Oryzeae</taxon>
        <taxon>Oryzinae</taxon>
        <taxon>Oryza</taxon>
        <taxon>Oryza sativa</taxon>
    </lineage>
</organism>
<evidence type="ECO:0000256" key="1">
    <source>
        <dbReference type="SAM" id="MobiDB-lite"/>
    </source>
</evidence>
<reference evidence="2 3" key="3">
    <citation type="journal article" date="2013" name="Rice">
        <title>Improvement of the Oryza sativa Nipponbare reference genome using next generation sequence and optical map data.</title>
        <authorList>
            <person name="Kawahara Y."/>
            <person name="de la Bastide M."/>
            <person name="Hamilton J.P."/>
            <person name="Kanamori H."/>
            <person name="McCombie W.R."/>
            <person name="Ouyang S."/>
            <person name="Schwartz D.C."/>
            <person name="Tanaka T."/>
            <person name="Wu J."/>
            <person name="Zhou S."/>
            <person name="Childs K.L."/>
            <person name="Davidson R.M."/>
            <person name="Lin H."/>
            <person name="Quesada-Ocampo L."/>
            <person name="Vaillancourt B."/>
            <person name="Sakai H."/>
            <person name="Lee S.S."/>
            <person name="Kim J."/>
            <person name="Numa H."/>
            <person name="Itoh T."/>
            <person name="Buell C.R."/>
            <person name="Matsumoto T."/>
        </authorList>
    </citation>
    <scope>NUCLEOTIDE SEQUENCE [LARGE SCALE GENOMIC DNA]</scope>
    <source>
        <strain evidence="3">cv. Nipponbare</strain>
    </source>
</reference>
<dbReference type="PaxDb" id="39947-A0A0P0WKM3"/>
<sequence>MTASKMTDAGSSRATHNLPLFRMAQLQPYEPETSDLGNPTIVDKELIGGEFSRNTRGRTSGHAFKGRCFHPLTPLP</sequence>
<evidence type="ECO:0000313" key="2">
    <source>
        <dbReference type="EMBL" id="BAS93231.1"/>
    </source>
</evidence>
<dbReference type="AlphaFoldDB" id="A0A0P0WKM3"/>
<evidence type="ECO:0000313" key="3">
    <source>
        <dbReference type="Proteomes" id="UP000059680"/>
    </source>
</evidence>
<name>A0A0P0WKM3_ORYSJ</name>
<reference evidence="3" key="1">
    <citation type="journal article" date="2005" name="Nature">
        <title>The map-based sequence of the rice genome.</title>
        <authorList>
            <consortium name="International rice genome sequencing project (IRGSP)"/>
            <person name="Matsumoto T."/>
            <person name="Wu J."/>
            <person name="Kanamori H."/>
            <person name="Katayose Y."/>
            <person name="Fujisawa M."/>
            <person name="Namiki N."/>
            <person name="Mizuno H."/>
            <person name="Yamamoto K."/>
            <person name="Antonio B.A."/>
            <person name="Baba T."/>
            <person name="Sakata K."/>
            <person name="Nagamura Y."/>
            <person name="Aoki H."/>
            <person name="Arikawa K."/>
            <person name="Arita K."/>
            <person name="Bito T."/>
            <person name="Chiden Y."/>
            <person name="Fujitsuka N."/>
            <person name="Fukunaka R."/>
            <person name="Hamada M."/>
            <person name="Harada C."/>
            <person name="Hayashi A."/>
            <person name="Hijishita S."/>
            <person name="Honda M."/>
            <person name="Hosokawa S."/>
            <person name="Ichikawa Y."/>
            <person name="Idonuma A."/>
            <person name="Iijima M."/>
            <person name="Ikeda M."/>
            <person name="Ikeno M."/>
            <person name="Ito K."/>
            <person name="Ito S."/>
            <person name="Ito T."/>
            <person name="Ito Y."/>
            <person name="Ito Y."/>
            <person name="Iwabuchi A."/>
            <person name="Kamiya K."/>
            <person name="Karasawa W."/>
            <person name="Kurita K."/>
            <person name="Katagiri S."/>
            <person name="Kikuta A."/>
            <person name="Kobayashi H."/>
            <person name="Kobayashi N."/>
            <person name="Machita K."/>
            <person name="Maehara T."/>
            <person name="Masukawa M."/>
            <person name="Mizubayashi T."/>
            <person name="Mukai Y."/>
            <person name="Nagasaki H."/>
            <person name="Nagata Y."/>
            <person name="Naito S."/>
            <person name="Nakashima M."/>
            <person name="Nakama Y."/>
            <person name="Nakamichi Y."/>
            <person name="Nakamura M."/>
            <person name="Meguro A."/>
            <person name="Negishi M."/>
            <person name="Ohta I."/>
            <person name="Ohta T."/>
            <person name="Okamoto M."/>
            <person name="Ono N."/>
            <person name="Saji S."/>
            <person name="Sakaguchi M."/>
            <person name="Sakai K."/>
            <person name="Shibata M."/>
            <person name="Shimokawa T."/>
            <person name="Song J."/>
            <person name="Takazaki Y."/>
            <person name="Terasawa K."/>
            <person name="Tsugane M."/>
            <person name="Tsuji K."/>
            <person name="Ueda S."/>
            <person name="Waki K."/>
            <person name="Yamagata H."/>
            <person name="Yamamoto M."/>
            <person name="Yamamoto S."/>
            <person name="Yamane H."/>
            <person name="Yoshiki S."/>
            <person name="Yoshihara R."/>
            <person name="Yukawa K."/>
            <person name="Zhong H."/>
            <person name="Yano M."/>
            <person name="Yuan Q."/>
            <person name="Ouyang S."/>
            <person name="Liu J."/>
            <person name="Jones K.M."/>
            <person name="Gansberger K."/>
            <person name="Moffat K."/>
            <person name="Hill J."/>
            <person name="Bera J."/>
            <person name="Fadrosh D."/>
            <person name="Jin S."/>
            <person name="Johri S."/>
            <person name="Kim M."/>
            <person name="Overton L."/>
            <person name="Reardon M."/>
            <person name="Tsitrin T."/>
            <person name="Vuong H."/>
            <person name="Weaver B."/>
            <person name="Ciecko A."/>
            <person name="Tallon L."/>
            <person name="Jackson J."/>
            <person name="Pai G."/>
            <person name="Aken S.V."/>
            <person name="Utterback T."/>
            <person name="Reidmuller S."/>
            <person name="Feldblyum T."/>
            <person name="Hsiao J."/>
            <person name="Zismann V."/>
            <person name="Iobst S."/>
            <person name="de Vazeille A.R."/>
            <person name="Buell C.R."/>
            <person name="Ying K."/>
            <person name="Li Y."/>
            <person name="Lu T."/>
            <person name="Huang Y."/>
            <person name="Zhao Q."/>
            <person name="Feng Q."/>
            <person name="Zhang L."/>
            <person name="Zhu J."/>
            <person name="Weng Q."/>
            <person name="Mu J."/>
            <person name="Lu Y."/>
            <person name="Fan D."/>
            <person name="Liu Y."/>
            <person name="Guan J."/>
            <person name="Zhang Y."/>
            <person name="Yu S."/>
            <person name="Liu X."/>
            <person name="Zhang Y."/>
            <person name="Hong G."/>
            <person name="Han B."/>
            <person name="Choisne N."/>
            <person name="Demange N."/>
            <person name="Orjeda G."/>
            <person name="Samain S."/>
            <person name="Cattolico L."/>
            <person name="Pelletier E."/>
            <person name="Couloux A."/>
            <person name="Segurens B."/>
            <person name="Wincker P."/>
            <person name="D'Hont A."/>
            <person name="Scarpelli C."/>
            <person name="Weissenbach J."/>
            <person name="Salanoubat M."/>
            <person name="Quetier F."/>
            <person name="Yu Y."/>
            <person name="Kim H.R."/>
            <person name="Rambo T."/>
            <person name="Currie J."/>
            <person name="Collura K."/>
            <person name="Luo M."/>
            <person name="Yang T."/>
            <person name="Ammiraju J.S.S."/>
            <person name="Engler F."/>
            <person name="Soderlund C."/>
            <person name="Wing R.A."/>
            <person name="Palmer L.E."/>
            <person name="de la Bastide M."/>
            <person name="Spiegel L."/>
            <person name="Nascimento L."/>
            <person name="Zutavern T."/>
            <person name="O'Shaughnessy A."/>
            <person name="Dike S."/>
            <person name="Dedhia N."/>
            <person name="Preston R."/>
            <person name="Balija V."/>
            <person name="McCombie W.R."/>
            <person name="Chow T."/>
            <person name="Chen H."/>
            <person name="Chung M."/>
            <person name="Chen C."/>
            <person name="Shaw J."/>
            <person name="Wu H."/>
            <person name="Hsiao K."/>
            <person name="Chao Y."/>
            <person name="Chu M."/>
            <person name="Cheng C."/>
            <person name="Hour A."/>
            <person name="Lee P."/>
            <person name="Lin S."/>
            <person name="Lin Y."/>
            <person name="Liou J."/>
            <person name="Liu S."/>
            <person name="Hsing Y."/>
            <person name="Raghuvanshi S."/>
            <person name="Mohanty A."/>
            <person name="Bharti A.K."/>
            <person name="Gaur A."/>
            <person name="Gupta V."/>
            <person name="Kumar D."/>
            <person name="Ravi V."/>
            <person name="Vij S."/>
            <person name="Kapur A."/>
            <person name="Khurana P."/>
            <person name="Khurana P."/>
            <person name="Khurana J.P."/>
            <person name="Tyagi A.K."/>
            <person name="Gaikwad K."/>
            <person name="Singh A."/>
            <person name="Dalal V."/>
            <person name="Srivastava S."/>
            <person name="Dixit A."/>
            <person name="Pal A.K."/>
            <person name="Ghazi I.A."/>
            <person name="Yadav M."/>
            <person name="Pandit A."/>
            <person name="Bhargava A."/>
            <person name="Sureshbabu K."/>
            <person name="Batra K."/>
            <person name="Sharma T.R."/>
            <person name="Mohapatra T."/>
            <person name="Singh N.K."/>
            <person name="Messing J."/>
            <person name="Nelson A.B."/>
            <person name="Fuks G."/>
            <person name="Kavchok S."/>
            <person name="Keizer G."/>
            <person name="Linton E."/>
            <person name="Llaca V."/>
            <person name="Song R."/>
            <person name="Tanyolac B."/>
            <person name="Young S."/>
            <person name="Ho-Il K."/>
            <person name="Hahn J.H."/>
            <person name="Sangsakoo G."/>
            <person name="Vanavichit A."/>
            <person name="de Mattos Luiz.A.T."/>
            <person name="Zimmer P.D."/>
            <person name="Malone G."/>
            <person name="Dellagostin O."/>
            <person name="de Oliveira A.C."/>
            <person name="Bevan M."/>
            <person name="Bancroft I."/>
            <person name="Minx P."/>
            <person name="Cordum H."/>
            <person name="Wilson R."/>
            <person name="Cheng Z."/>
            <person name="Jin W."/>
            <person name="Jiang J."/>
            <person name="Leong S.A."/>
            <person name="Iwama H."/>
            <person name="Gojobori T."/>
            <person name="Itoh T."/>
            <person name="Niimura Y."/>
            <person name="Fujii Y."/>
            <person name="Habara T."/>
            <person name="Sakai H."/>
            <person name="Sato Y."/>
            <person name="Wilson G."/>
            <person name="Kumar K."/>
            <person name="McCouch S."/>
            <person name="Juretic N."/>
            <person name="Hoen D."/>
            <person name="Wright S."/>
            <person name="Bruskiewich R."/>
            <person name="Bureau T."/>
            <person name="Miyao A."/>
            <person name="Hirochika H."/>
            <person name="Nishikawa T."/>
            <person name="Kadowaki K."/>
            <person name="Sugiura M."/>
            <person name="Burr B."/>
            <person name="Sasaki T."/>
        </authorList>
    </citation>
    <scope>NUCLEOTIDE SEQUENCE [LARGE SCALE GENOMIC DNA]</scope>
    <source>
        <strain evidence="3">cv. Nipponbare</strain>
    </source>
</reference>
<reference evidence="2 3" key="2">
    <citation type="journal article" date="2013" name="Plant Cell Physiol.">
        <title>Rice Annotation Project Database (RAP-DB): an integrative and interactive database for rice genomics.</title>
        <authorList>
            <person name="Sakai H."/>
            <person name="Lee S.S."/>
            <person name="Tanaka T."/>
            <person name="Numa H."/>
            <person name="Kim J."/>
            <person name="Kawahara Y."/>
            <person name="Wakimoto H."/>
            <person name="Yang C.C."/>
            <person name="Iwamoto M."/>
            <person name="Abe T."/>
            <person name="Yamada Y."/>
            <person name="Muto A."/>
            <person name="Inokuchi H."/>
            <person name="Ikemura T."/>
            <person name="Matsumoto T."/>
            <person name="Sasaki T."/>
            <person name="Itoh T."/>
        </authorList>
    </citation>
    <scope>NUCLEOTIDE SEQUENCE [LARGE SCALE GENOMIC DNA]</scope>
    <source>
        <strain evidence="3">cv. Nipponbare</strain>
    </source>
</reference>
<gene>
    <name evidence="2" type="ordered locus">Os05g0301825</name>
    <name evidence="2" type="ORF">OSNPB_050301825</name>
</gene>
<proteinExistence type="predicted"/>
<dbReference type="EMBL" id="AP014961">
    <property type="protein sequence ID" value="BAS93231.1"/>
    <property type="molecule type" value="Genomic_DNA"/>
</dbReference>
<accession>A0A0P0WKM3</accession>
<feature type="region of interest" description="Disordered" evidence="1">
    <location>
        <begin position="47"/>
        <end position="76"/>
    </location>
</feature>
<keyword evidence="3" id="KW-1185">Reference proteome</keyword>
<dbReference type="InParanoid" id="A0A0P0WKM3"/>
<protein>
    <submittedName>
        <fullName evidence="2">Os05g0301825 protein</fullName>
    </submittedName>
</protein>
<dbReference type="Proteomes" id="UP000059680">
    <property type="component" value="Chromosome 5"/>
</dbReference>